<dbReference type="EMBL" id="CM003140">
    <property type="protein sequence ID" value="KIS71616.1"/>
    <property type="molecule type" value="Genomic_DNA"/>
</dbReference>
<feature type="compositionally biased region" description="Low complexity" evidence="1">
    <location>
        <begin position="1"/>
        <end position="13"/>
    </location>
</feature>
<feature type="region of interest" description="Disordered" evidence="1">
    <location>
        <begin position="292"/>
        <end position="316"/>
    </location>
</feature>
<keyword evidence="3" id="KW-1185">Reference proteome</keyword>
<name>A0A0D1E838_MYCMD</name>
<dbReference type="OrthoDB" id="271595at2759"/>
<dbReference type="VEuPathDB" id="FungiDB:UMAG_00058"/>
<dbReference type="AlphaFoldDB" id="A0A0D1E838"/>
<reference evidence="2 3" key="1">
    <citation type="journal article" date="2006" name="Nature">
        <title>Insights from the genome of the biotrophic fungal plant pathogen Ustilago maydis.</title>
        <authorList>
            <person name="Kamper J."/>
            <person name="Kahmann R."/>
            <person name="Bolker M."/>
            <person name="Ma L.J."/>
            <person name="Brefort T."/>
            <person name="Saville B.J."/>
            <person name="Banuett F."/>
            <person name="Kronstad J.W."/>
            <person name="Gold S.E."/>
            <person name="Muller O."/>
            <person name="Perlin M.H."/>
            <person name="Wosten H.A."/>
            <person name="de Vries R."/>
            <person name="Ruiz-Herrera J."/>
            <person name="Reynaga-Pena C.G."/>
            <person name="Snetselaar K."/>
            <person name="McCann M."/>
            <person name="Perez-Martin J."/>
            <person name="Feldbrugge M."/>
            <person name="Basse C.W."/>
            <person name="Steinberg G."/>
            <person name="Ibeas J.I."/>
            <person name="Holloman W."/>
            <person name="Guzman P."/>
            <person name="Farman M."/>
            <person name="Stajich J.E."/>
            <person name="Sentandreu R."/>
            <person name="Gonzalez-Prieto J.M."/>
            <person name="Kennell J.C."/>
            <person name="Molina L."/>
            <person name="Schirawski J."/>
            <person name="Mendoza-Mendoza A."/>
            <person name="Greilinger D."/>
            <person name="Munch K."/>
            <person name="Rossel N."/>
            <person name="Scherer M."/>
            <person name="Vranes M."/>
            <person name="Ladendorf O."/>
            <person name="Vincon V."/>
            <person name="Fuchs U."/>
            <person name="Sandrock B."/>
            <person name="Meng S."/>
            <person name="Ho E.C."/>
            <person name="Cahill M.J."/>
            <person name="Boyce K.J."/>
            <person name="Klose J."/>
            <person name="Klosterman S.J."/>
            <person name="Deelstra H.J."/>
            <person name="Ortiz-Castellanos L."/>
            <person name="Li W."/>
            <person name="Sanchez-Alonso P."/>
            <person name="Schreier P.H."/>
            <person name="Hauser-Hahn I."/>
            <person name="Vaupel M."/>
            <person name="Koopmann E."/>
            <person name="Friedrich G."/>
            <person name="Voss H."/>
            <person name="Schluter T."/>
            <person name="Margolis J."/>
            <person name="Platt D."/>
            <person name="Swimmer C."/>
            <person name="Gnirke A."/>
            <person name="Chen F."/>
            <person name="Vysotskaia V."/>
            <person name="Mannhaupt G."/>
            <person name="Guldener U."/>
            <person name="Munsterkotter M."/>
            <person name="Haase D."/>
            <person name="Oesterheld M."/>
            <person name="Mewes H.W."/>
            <person name="Mauceli E.W."/>
            <person name="DeCaprio D."/>
            <person name="Wade C.M."/>
            <person name="Butler J."/>
            <person name="Young S."/>
            <person name="Jaffe D.B."/>
            <person name="Calvo S."/>
            <person name="Nusbaum C."/>
            <person name="Galagan J."/>
            <person name="Birren B.W."/>
        </authorList>
    </citation>
    <scope>NUCLEOTIDE SEQUENCE [LARGE SCALE GENOMIC DNA]</scope>
    <source>
        <strain evidence="3">DSM 14603 / FGSC 9021 / UM521</strain>
    </source>
</reference>
<evidence type="ECO:0000256" key="1">
    <source>
        <dbReference type="SAM" id="MobiDB-lite"/>
    </source>
</evidence>
<dbReference type="OMA" id="VDWDPQQ"/>
<protein>
    <recommendedName>
        <fullName evidence="4">Transcription factor domain-containing protein</fullName>
    </recommendedName>
</protein>
<feature type="region of interest" description="Disordered" evidence="1">
    <location>
        <begin position="748"/>
        <end position="773"/>
    </location>
</feature>
<dbReference type="KEGG" id="uma:UMAG_00058"/>
<organism evidence="2 3">
    <name type="scientific">Mycosarcoma maydis</name>
    <name type="common">Corn smut fungus</name>
    <name type="synonym">Ustilago maydis</name>
    <dbReference type="NCBI Taxonomy" id="5270"/>
    <lineage>
        <taxon>Eukaryota</taxon>
        <taxon>Fungi</taxon>
        <taxon>Dikarya</taxon>
        <taxon>Basidiomycota</taxon>
        <taxon>Ustilaginomycotina</taxon>
        <taxon>Ustilaginomycetes</taxon>
        <taxon>Ustilaginales</taxon>
        <taxon>Ustilaginaceae</taxon>
        <taxon>Mycosarcoma</taxon>
    </lineage>
</organism>
<dbReference type="InParanoid" id="A0A0D1E838"/>
<feature type="region of interest" description="Disordered" evidence="1">
    <location>
        <begin position="1"/>
        <end position="25"/>
    </location>
</feature>
<gene>
    <name evidence="2" type="ORF">UMAG_00058</name>
</gene>
<feature type="compositionally biased region" description="Polar residues" evidence="1">
    <location>
        <begin position="296"/>
        <end position="305"/>
    </location>
</feature>
<dbReference type="eggNOG" id="ENOG502TD2E">
    <property type="taxonomic scope" value="Eukaryota"/>
</dbReference>
<dbReference type="RefSeq" id="XP_011386031.1">
    <property type="nucleotide sequence ID" value="XM_011387729.1"/>
</dbReference>
<proteinExistence type="predicted"/>
<sequence length="795" mass="86047">MTPSATATASRAPQESSCSSADCDAPTDITRYTILDQLARPTWPRSSRSSSSLSSAWNRHCSAASIESRRERLCGLDSTVRRPSNSQRLGKSELHLYQQQSEPVRFSPDPPTLVAFASSFQSLLDSQAPFSSTHSAYSELLSVATSAFPPSTLPISALTDFVGTMTTPSTLSSSKSCFSSVATSSAENSMVGVGVATTAGLDLLGILAEEVDWDPQQKGSPAASAQLAVLGQNVQFHHEAKQKLWAGHILGSLGLIEPDGSRRNSFSTLTSALPSMQQRHDVDAKARLAPKFEQPNAESDSSSQAPRPAAGVMDDPLNTMTLTKRTALFYENLYERLCPGIVPRAYIYPRLGRKSHDHDASFAALALSISLLGLLRLTLPKSATSRVGDKSIEAQLEQSFLMPSVAPNRSSKAHDSDALRIQATQVIEQILLLRSSAPGGGISFGQAPTLETVLTALFLSMALYNLDTASHQAQDCGFTEWKDAAFFRFCEAITLAKILGLDQVGCAALGNGEQASEAVKVWMLLVRAERWWAEQRPDYVCQMEPAKRGADNVARGRKRVKSDSEEIKVVQTKRARSSSVSSKSAPLGFLTQLGLASVREHLIYRFGDLIECWTHSCDVATCHRLTPEAVVHVHDWLASIHHPVDPILVDLARQALRAKLWSSCLDHQLVAVDAHGPLRPDQPLHIALDALDLLEDLDQLVLQSLPCGNTAVGLAIREALQAVRDCVSRLPDGQFAEEAFSFEQIEASDESDSQCNASPRPEDPAAGAARSTTTMTRAAQSVIDNLDHFLSRVVS</sequence>
<evidence type="ECO:0000313" key="3">
    <source>
        <dbReference type="Proteomes" id="UP000000561"/>
    </source>
</evidence>
<dbReference type="Proteomes" id="UP000000561">
    <property type="component" value="Chromosome 1"/>
</dbReference>
<evidence type="ECO:0000313" key="2">
    <source>
        <dbReference type="EMBL" id="KIS71616.1"/>
    </source>
</evidence>
<accession>A0A0D1E838</accession>
<dbReference type="GeneID" id="23561465"/>
<evidence type="ECO:0008006" key="4">
    <source>
        <dbReference type="Google" id="ProtNLM"/>
    </source>
</evidence>